<accession>A0ABS4CID5</accession>
<dbReference type="Pfam" id="PF05709">
    <property type="entry name" value="Sipho_tail"/>
    <property type="match status" value="1"/>
</dbReference>
<protein>
    <submittedName>
        <fullName evidence="2">Phage tail family protein</fullName>
    </submittedName>
</protein>
<reference evidence="2 3" key="1">
    <citation type="submission" date="2020-12" db="EMBL/GenBank/DDBJ databases">
        <title>Vagococcus allomyrinae sp. nov. and Enterococcus lavae sp. nov., isolated from the larvae of Allomyrina dichotoma.</title>
        <authorList>
            <person name="Lee S.D."/>
        </authorList>
    </citation>
    <scope>NUCLEOTIDE SEQUENCE [LARGE SCALE GENOMIC DNA]</scope>
    <source>
        <strain evidence="2 3">BWM-S5</strain>
    </source>
</reference>
<comment type="caution">
    <text evidence="2">The sequence shown here is derived from an EMBL/GenBank/DDBJ whole genome shotgun (WGS) entry which is preliminary data.</text>
</comment>
<proteinExistence type="predicted"/>
<feature type="domain" description="Siphovirus-type tail component RIFT-related" evidence="1">
    <location>
        <begin position="19"/>
        <end position="124"/>
    </location>
</feature>
<dbReference type="Proteomes" id="UP000673375">
    <property type="component" value="Unassembled WGS sequence"/>
</dbReference>
<dbReference type="InterPro" id="IPR008841">
    <property type="entry name" value="Siphovirus-type_tail_N"/>
</dbReference>
<organism evidence="2 3">
    <name type="scientific">Enterococcus larvae</name>
    <dbReference type="NCBI Taxonomy" id="2794352"/>
    <lineage>
        <taxon>Bacteria</taxon>
        <taxon>Bacillati</taxon>
        <taxon>Bacillota</taxon>
        <taxon>Bacilli</taxon>
        <taxon>Lactobacillales</taxon>
        <taxon>Enterococcaceae</taxon>
        <taxon>Enterococcus</taxon>
    </lineage>
</organism>
<dbReference type="RefSeq" id="WP_209557221.1">
    <property type="nucleotide sequence ID" value="NZ_JAEDXU010000004.1"/>
</dbReference>
<dbReference type="EMBL" id="JAEDXU010000004">
    <property type="protein sequence ID" value="MBP1046398.1"/>
    <property type="molecule type" value="Genomic_DNA"/>
</dbReference>
<name>A0ABS4CID5_9ENTE</name>
<evidence type="ECO:0000313" key="3">
    <source>
        <dbReference type="Proteomes" id="UP000673375"/>
    </source>
</evidence>
<gene>
    <name evidence="2" type="ORF">I6N96_08880</name>
</gene>
<dbReference type="Gene3D" id="2.40.30.200">
    <property type="match status" value="1"/>
</dbReference>
<sequence>MVKLISLKKKLSVKFDGHELSDYLTVSPGFNRGIGSSRDLNMQKLGETRGKELLSVTNDESSISMPFSLVDSVIEKRRELARILDVKEPKKLIFGDEPDKFYLAIPSGDIPFSDSKTYGSGTITWVVPDAAAHSSVIKSFTAAENDEGILEFDIQNEGSESVPITYRIENSKDNGYVGIVSEYGAMQFGKIDEADGEPYKKNEQLISTKSFSSFPNFSGTNPQDSNKVVNGTLVQDTIAGYPVLRLGNAGSGGGWHGGMKMIDIPEDSEGHAGAKNFYCFFDSWFETGLMGQTGCVNISFFTADNELICSYIIEKVDASGNTARVLFQIGGSNPAVYRNNAFTPSNVTAENPFKSTEGKADVIKEGATVKLFWRGQRFNATAPDLVDKECAKIGIYIGQLGTRNITTQFVTRCYLRELVFQKLNVDKWRDTPNRYPANSEVVVNGDETKLYANGLVALDDEIKGTQYFKAPPGETKVQLYASDFTEIESAKAEIREAWI</sequence>
<keyword evidence="3" id="KW-1185">Reference proteome</keyword>
<dbReference type="NCBIfam" id="TIGR01633">
    <property type="entry name" value="phi3626_gp14_N"/>
    <property type="match status" value="1"/>
</dbReference>
<evidence type="ECO:0000313" key="2">
    <source>
        <dbReference type="EMBL" id="MBP1046398.1"/>
    </source>
</evidence>
<dbReference type="InterPro" id="IPR006520">
    <property type="entry name" value="Dit_BPSPP_N"/>
</dbReference>
<evidence type="ECO:0000259" key="1">
    <source>
        <dbReference type="Pfam" id="PF05709"/>
    </source>
</evidence>